<dbReference type="GO" id="GO:0009007">
    <property type="term" value="F:site-specific DNA-methyltransferase (adenine-specific) activity"/>
    <property type="evidence" value="ECO:0007669"/>
    <property type="project" value="InterPro"/>
</dbReference>
<dbReference type="GO" id="GO:0009307">
    <property type="term" value="P:DNA restriction-modification system"/>
    <property type="evidence" value="ECO:0007669"/>
    <property type="project" value="InterPro"/>
</dbReference>
<dbReference type="InterPro" id="IPR008593">
    <property type="entry name" value="Dam_MeTrfase"/>
</dbReference>
<dbReference type="GO" id="GO:0032259">
    <property type="term" value="P:methylation"/>
    <property type="evidence" value="ECO:0007669"/>
    <property type="project" value="UniProtKB-KW"/>
</dbReference>
<dbReference type="Proteomes" id="UP000018502">
    <property type="component" value="Unassembled WGS sequence"/>
</dbReference>
<dbReference type="GO" id="GO:0003677">
    <property type="term" value="F:DNA binding"/>
    <property type="evidence" value="ECO:0007669"/>
    <property type="project" value="InterPro"/>
</dbReference>
<keyword evidence="1" id="KW-0489">Methyltransferase</keyword>
<comment type="caution">
    <text evidence="1">The sequence shown here is derived from an EMBL/GenBank/DDBJ whole genome shotgun (WGS) entry which is preliminary data.</text>
</comment>
<evidence type="ECO:0000313" key="2">
    <source>
        <dbReference type="Proteomes" id="UP000018502"/>
    </source>
</evidence>
<reference evidence="1 2" key="1">
    <citation type="journal article" date="2014" name="Emerg. Infect. Dis.">
        <title>High-level Relatedness among Mycobacterium abscessus subsp. massiliense Strains from Widely Separated Outbreaks.</title>
        <authorList>
            <person name="Tettelin H."/>
            <person name="Davidson R.M."/>
            <person name="Agrawal S."/>
            <person name="Aitken M.L."/>
            <person name="Shallom S."/>
            <person name="Hasan N.A."/>
            <person name="Strong M."/>
            <person name="Nogueira de Moura V.C."/>
            <person name="De Groote M.A."/>
            <person name="Duarte R.S."/>
            <person name="Hine E."/>
            <person name="Parankush S."/>
            <person name="Su Q."/>
            <person name="Daugherty S.C."/>
            <person name="Fraser C.M."/>
            <person name="Brown-Elliott B.A."/>
            <person name="Wallace R.J.Jr."/>
            <person name="Holland S.M."/>
            <person name="Sampaio E.P."/>
            <person name="Olivier K.N."/>
            <person name="Jackson M."/>
            <person name="Zelazny A.M."/>
        </authorList>
    </citation>
    <scope>NUCLEOTIDE SEQUENCE [LARGE SCALE GENOMIC DNA]</scope>
    <source>
        <strain evidence="1 2">MAB_091912_2446</strain>
    </source>
</reference>
<sequence>MEARGGVDSPIDDRATTPADFARFDTALGPFTVDVAAAAHNAKCARYFTFEINGLTQSWAGERVWCNPPYSRIGAWVEKAWREHERTDGIAMLLPANRTEQGWWQQMVEPYRDRSVLSVLFLPGRMRFIAAGSTQVGPNERPPFGCCLLTWGLDNTPLRKPDLTLFDLQEEA</sequence>
<dbReference type="Pfam" id="PF05869">
    <property type="entry name" value="Dam"/>
    <property type="match status" value="1"/>
</dbReference>
<evidence type="ECO:0000313" key="1">
    <source>
        <dbReference type="EMBL" id="ESV62274.1"/>
    </source>
</evidence>
<keyword evidence="1" id="KW-0808">Transferase</keyword>
<proteinExistence type="predicted"/>
<dbReference type="EMBL" id="AYTF01000002">
    <property type="protein sequence ID" value="ESV62274.1"/>
    <property type="molecule type" value="Genomic_DNA"/>
</dbReference>
<organism evidence="1 2">
    <name type="scientific">Mycobacteroides abscessus MAB_091912_2446</name>
    <dbReference type="NCBI Taxonomy" id="1335414"/>
    <lineage>
        <taxon>Bacteria</taxon>
        <taxon>Bacillati</taxon>
        <taxon>Actinomycetota</taxon>
        <taxon>Actinomycetes</taxon>
        <taxon>Mycobacteriales</taxon>
        <taxon>Mycobacteriaceae</taxon>
        <taxon>Mycobacteroides</taxon>
        <taxon>Mycobacteroides abscessus</taxon>
    </lineage>
</organism>
<gene>
    <name evidence="1" type="ORF">L833_4679</name>
</gene>
<accession>A0A829M835</accession>
<protein>
    <submittedName>
        <fullName evidence="1">DNA N-6-adenine-methyltransferase family protein</fullName>
    </submittedName>
</protein>
<dbReference type="AlphaFoldDB" id="A0A829M835"/>
<name>A0A829M835_9MYCO</name>